<accession>A0A1N7KCK7</accession>
<dbReference type="OrthoDB" id="1274635at2"/>
<keyword evidence="1" id="KW-0812">Transmembrane</keyword>
<evidence type="ECO:0000313" key="4">
    <source>
        <dbReference type="EMBL" id="SIS59348.1"/>
    </source>
</evidence>
<dbReference type="AlphaFoldDB" id="A0A1N7KCK7"/>
<reference evidence="4" key="3">
    <citation type="submission" date="2017-01" db="EMBL/GenBank/DDBJ databases">
        <authorList>
            <person name="Mah S.A."/>
            <person name="Swanson W.J."/>
            <person name="Moy G.W."/>
            <person name="Vacquier V.D."/>
        </authorList>
    </citation>
    <scope>NUCLEOTIDE SEQUENCE [LARGE SCALE GENOMIC DNA]</scope>
    <source>
        <strain evidence="4">DSM 21068</strain>
    </source>
</reference>
<sequence length="122" mass="13030">MRASVLLKSSLLTSLFVISSCATTNYSEDISQNNYSNLQAGKIYTVNKKDGSAKETILFKNIVGENIIGMKGKKDSTEIKIPKSNIESVKDRSKARVSTGAIVIGAAATAAIVLSSMRADKN</sequence>
<keyword evidence="1" id="KW-1133">Transmembrane helix</keyword>
<evidence type="ECO:0000256" key="1">
    <source>
        <dbReference type="SAM" id="Phobius"/>
    </source>
</evidence>
<proteinExistence type="predicted"/>
<evidence type="ECO:0000313" key="6">
    <source>
        <dbReference type="Proteomes" id="UP000238314"/>
    </source>
</evidence>
<organism evidence="4 5">
    <name type="scientific">Chryseobacterium piscicola</name>
    <dbReference type="NCBI Taxonomy" id="551459"/>
    <lineage>
        <taxon>Bacteria</taxon>
        <taxon>Pseudomonadati</taxon>
        <taxon>Bacteroidota</taxon>
        <taxon>Flavobacteriia</taxon>
        <taxon>Flavobacteriales</taxon>
        <taxon>Weeksellaceae</taxon>
        <taxon>Chryseobacterium group</taxon>
        <taxon>Chryseobacterium</taxon>
    </lineage>
</organism>
<keyword evidence="6" id="KW-1185">Reference proteome</keyword>
<dbReference type="Proteomes" id="UP000238314">
    <property type="component" value="Unassembled WGS sequence"/>
</dbReference>
<name>A0A1N7KCK7_9FLAO</name>
<dbReference type="EMBL" id="FTOJ01000001">
    <property type="protein sequence ID" value="SIS59348.1"/>
    <property type="molecule type" value="Genomic_DNA"/>
</dbReference>
<evidence type="ECO:0000256" key="2">
    <source>
        <dbReference type="SAM" id="SignalP"/>
    </source>
</evidence>
<dbReference type="STRING" id="551459.SAMN05421796_101459"/>
<gene>
    <name evidence="3" type="ORF">B0A70_04470</name>
    <name evidence="4" type="ORF">SAMN05421796_101459</name>
</gene>
<protein>
    <recommendedName>
        <fullName evidence="7">Lipoprotein</fullName>
    </recommendedName>
</protein>
<dbReference type="RefSeq" id="WP_076449358.1">
    <property type="nucleotide sequence ID" value="NZ_FTOJ01000001.1"/>
</dbReference>
<feature type="transmembrane region" description="Helical" evidence="1">
    <location>
        <begin position="97"/>
        <end position="117"/>
    </location>
</feature>
<dbReference type="EMBL" id="MUGO01000003">
    <property type="protein sequence ID" value="PQA96377.1"/>
    <property type="molecule type" value="Genomic_DNA"/>
</dbReference>
<feature type="chain" id="PRO_5044563670" description="Lipoprotein" evidence="2">
    <location>
        <begin position="23"/>
        <end position="122"/>
    </location>
</feature>
<reference evidence="3 6" key="1">
    <citation type="submission" date="2016-11" db="EMBL/GenBank/DDBJ databases">
        <title>Whole genomes of Flavobacteriaceae.</title>
        <authorList>
            <person name="Stine C."/>
            <person name="Li C."/>
            <person name="Tadesse D."/>
        </authorList>
    </citation>
    <scope>NUCLEOTIDE SEQUENCE [LARGE SCALE GENOMIC DNA]</scope>
    <source>
        <strain evidence="3 6">DSM 21068</strain>
    </source>
</reference>
<keyword evidence="1" id="KW-0472">Membrane</keyword>
<dbReference type="Proteomes" id="UP000186246">
    <property type="component" value="Unassembled WGS sequence"/>
</dbReference>
<reference evidence="5" key="2">
    <citation type="submission" date="2017-01" db="EMBL/GenBank/DDBJ databases">
        <authorList>
            <person name="Varghese N."/>
            <person name="Submissions S."/>
        </authorList>
    </citation>
    <scope>NUCLEOTIDE SEQUENCE [LARGE SCALE GENOMIC DNA]</scope>
    <source>
        <strain evidence="5">DSM 21068</strain>
    </source>
</reference>
<dbReference type="PROSITE" id="PS51257">
    <property type="entry name" value="PROKAR_LIPOPROTEIN"/>
    <property type="match status" value="1"/>
</dbReference>
<evidence type="ECO:0000313" key="3">
    <source>
        <dbReference type="EMBL" id="PQA96377.1"/>
    </source>
</evidence>
<evidence type="ECO:0000313" key="5">
    <source>
        <dbReference type="Proteomes" id="UP000186246"/>
    </source>
</evidence>
<evidence type="ECO:0008006" key="7">
    <source>
        <dbReference type="Google" id="ProtNLM"/>
    </source>
</evidence>
<feature type="signal peptide" evidence="2">
    <location>
        <begin position="1"/>
        <end position="22"/>
    </location>
</feature>
<keyword evidence="2" id="KW-0732">Signal</keyword>